<proteinExistence type="predicted"/>
<organism evidence="1 2">
    <name type="scientific">Zarea fungicola</name>
    <dbReference type="NCBI Taxonomy" id="93591"/>
    <lineage>
        <taxon>Eukaryota</taxon>
        <taxon>Fungi</taxon>
        <taxon>Dikarya</taxon>
        <taxon>Ascomycota</taxon>
        <taxon>Pezizomycotina</taxon>
        <taxon>Sordariomycetes</taxon>
        <taxon>Hypocreomycetidae</taxon>
        <taxon>Hypocreales</taxon>
        <taxon>Cordycipitaceae</taxon>
        <taxon>Zarea</taxon>
    </lineage>
</organism>
<accession>A0ACC1MRD4</accession>
<keyword evidence="2" id="KW-1185">Reference proteome</keyword>
<evidence type="ECO:0000313" key="2">
    <source>
        <dbReference type="Proteomes" id="UP001143910"/>
    </source>
</evidence>
<evidence type="ECO:0000313" key="1">
    <source>
        <dbReference type="EMBL" id="KAJ2969098.1"/>
    </source>
</evidence>
<protein>
    <submittedName>
        <fullName evidence="1">Uncharacterized protein</fullName>
    </submittedName>
</protein>
<name>A0ACC1MRD4_9HYPO</name>
<dbReference type="Proteomes" id="UP001143910">
    <property type="component" value="Unassembled WGS sequence"/>
</dbReference>
<gene>
    <name evidence="1" type="ORF">NQ176_g8846</name>
</gene>
<dbReference type="EMBL" id="JANJQO010001825">
    <property type="protein sequence ID" value="KAJ2969098.1"/>
    <property type="molecule type" value="Genomic_DNA"/>
</dbReference>
<sequence>MDASAGAGQGPRFSPVTFNDHAGELWIITILALIYSTLVTAARGYVKYKMFGYDDVLIAVATVLQIAQAIAIFVGLANGLGKFNSITTSEHWATSSRSTLAATIMSFLTLSLCKCSVLALILRIIGRKTGVSRPLCIGLMVLSGLWGVASSIGYLINCKADMLLTVDNLKQCPNQKARWAAITSVDIITELATWLLIVQLTWNVNMSVARKCQVAMAFSFRLPLIALSAVHLAYFLQYPGAAEPQFAITNSLLVQQAMISWSLMSATIPNLKNFLKSFSIGMGFPLAFDITMSGSGGAYVLRSFPNNSRSRKGTTSAAAGTGAVSTSISANGHGDGELQSQPRNWRADGASNTATGTHPYSNSSRENVTEEENSRSGSQDMIINKEIAWKITYEDRI</sequence>
<comment type="caution">
    <text evidence="1">The sequence shown here is derived from an EMBL/GenBank/DDBJ whole genome shotgun (WGS) entry which is preliminary data.</text>
</comment>
<reference evidence="1" key="1">
    <citation type="submission" date="2022-08" db="EMBL/GenBank/DDBJ databases">
        <title>Genome Sequence of Lecanicillium fungicola.</title>
        <authorList>
            <person name="Buettner E."/>
        </authorList>
    </citation>
    <scope>NUCLEOTIDE SEQUENCE</scope>
    <source>
        <strain evidence="1">Babe33</strain>
    </source>
</reference>